<dbReference type="SUPFAM" id="SSF53901">
    <property type="entry name" value="Thiolase-like"/>
    <property type="match status" value="2"/>
</dbReference>
<organism evidence="9 10">
    <name type="scientific">Frankliniella occidentalis</name>
    <name type="common">Western flower thrips</name>
    <name type="synonym">Euthrips occidentalis</name>
    <dbReference type="NCBI Taxonomy" id="133901"/>
    <lineage>
        <taxon>Eukaryota</taxon>
        <taxon>Metazoa</taxon>
        <taxon>Ecdysozoa</taxon>
        <taxon>Arthropoda</taxon>
        <taxon>Hexapoda</taxon>
        <taxon>Insecta</taxon>
        <taxon>Pterygota</taxon>
        <taxon>Neoptera</taxon>
        <taxon>Paraneoptera</taxon>
        <taxon>Thysanoptera</taxon>
        <taxon>Terebrantia</taxon>
        <taxon>Thripoidea</taxon>
        <taxon>Thripidae</taxon>
        <taxon>Frankliniella</taxon>
    </lineage>
</organism>
<dbReference type="OrthoDB" id="5404651at2759"/>
<evidence type="ECO:0000256" key="3">
    <source>
        <dbReference type="ARBA" id="ARBA00022679"/>
    </source>
</evidence>
<dbReference type="Pfam" id="PF02803">
    <property type="entry name" value="Thiolase_C"/>
    <property type="match status" value="1"/>
</dbReference>
<evidence type="ECO:0000256" key="6">
    <source>
        <dbReference type="RuleBase" id="RU003557"/>
    </source>
</evidence>
<dbReference type="Gene3D" id="3.40.47.10">
    <property type="match status" value="2"/>
</dbReference>
<name>A0A9C6TVN5_FRAOC</name>
<feature type="active site" description="Proton acceptor" evidence="5">
    <location>
        <position position="350"/>
    </location>
</feature>
<dbReference type="RefSeq" id="XP_052121102.1">
    <property type="nucleotide sequence ID" value="XM_052265142.1"/>
</dbReference>
<evidence type="ECO:0000259" key="7">
    <source>
        <dbReference type="Pfam" id="PF00108"/>
    </source>
</evidence>
<dbReference type="GO" id="GO:0003988">
    <property type="term" value="F:acetyl-CoA C-acyltransferase activity"/>
    <property type="evidence" value="ECO:0007669"/>
    <property type="project" value="UniProtKB-ARBA"/>
</dbReference>
<gene>
    <name evidence="10 11" type="primary">LOC113210204</name>
</gene>
<dbReference type="FunFam" id="3.40.47.10:FF:000010">
    <property type="entry name" value="Acetyl-CoA acetyltransferase (Thiolase)"/>
    <property type="match status" value="1"/>
</dbReference>
<feature type="domain" description="Thiolase C-terminal" evidence="8">
    <location>
        <begin position="272"/>
        <end position="392"/>
    </location>
</feature>
<evidence type="ECO:0000256" key="2">
    <source>
        <dbReference type="ARBA" id="ARBA00010982"/>
    </source>
</evidence>
<evidence type="ECO:0000256" key="4">
    <source>
        <dbReference type="ARBA" id="ARBA00023315"/>
    </source>
</evidence>
<protein>
    <submittedName>
        <fullName evidence="10 11">Acetyl-CoA acetyltransferase, cytosolic</fullName>
    </submittedName>
</protein>
<evidence type="ECO:0000313" key="11">
    <source>
        <dbReference type="RefSeq" id="XP_052121102.1"/>
    </source>
</evidence>
<keyword evidence="9" id="KW-1185">Reference proteome</keyword>
<feature type="active site" description="Proton acceptor" evidence="5">
    <location>
        <position position="380"/>
    </location>
</feature>
<dbReference type="PANTHER" id="PTHR18919:SF107">
    <property type="entry name" value="ACETYL-COA ACETYLTRANSFERASE, CYTOSOLIC"/>
    <property type="match status" value="1"/>
</dbReference>
<dbReference type="InterPro" id="IPR002155">
    <property type="entry name" value="Thiolase"/>
</dbReference>
<dbReference type="CDD" id="cd00751">
    <property type="entry name" value="thiolase"/>
    <property type="match status" value="1"/>
</dbReference>
<dbReference type="InterPro" id="IPR020613">
    <property type="entry name" value="Thiolase_CS"/>
</dbReference>
<dbReference type="RefSeq" id="XP_052121101.1">
    <property type="nucleotide sequence ID" value="XM_052265141.1"/>
</dbReference>
<dbReference type="InterPro" id="IPR016039">
    <property type="entry name" value="Thiolase-like"/>
</dbReference>
<feature type="active site" description="Acyl-thioester intermediate" evidence="5">
    <location>
        <position position="90"/>
    </location>
</feature>
<evidence type="ECO:0000259" key="8">
    <source>
        <dbReference type="Pfam" id="PF02803"/>
    </source>
</evidence>
<dbReference type="PROSITE" id="PS00098">
    <property type="entry name" value="THIOLASE_1"/>
    <property type="match status" value="1"/>
</dbReference>
<evidence type="ECO:0000313" key="10">
    <source>
        <dbReference type="RefSeq" id="XP_052121101.1"/>
    </source>
</evidence>
<dbReference type="InterPro" id="IPR020610">
    <property type="entry name" value="Thiolase_AS"/>
</dbReference>
<accession>A0A9C6TVN5</accession>
<dbReference type="InterPro" id="IPR020615">
    <property type="entry name" value="Thiolase_acyl_enz_int_AS"/>
</dbReference>
<dbReference type="Pfam" id="PF00108">
    <property type="entry name" value="Thiolase_N"/>
    <property type="match status" value="1"/>
</dbReference>
<dbReference type="PIRSF" id="PIRSF000429">
    <property type="entry name" value="Ac-CoA_Ac_transf"/>
    <property type="match status" value="1"/>
</dbReference>
<dbReference type="KEGG" id="foc:113210204"/>
<feature type="domain" description="Thiolase N-terminal" evidence="7">
    <location>
        <begin position="6"/>
        <end position="262"/>
    </location>
</feature>
<dbReference type="PROSITE" id="PS00737">
    <property type="entry name" value="THIOLASE_2"/>
    <property type="match status" value="1"/>
</dbReference>
<dbReference type="InterPro" id="IPR020616">
    <property type="entry name" value="Thiolase_N"/>
</dbReference>
<comment type="pathway">
    <text evidence="1">Lipid metabolism.</text>
</comment>
<dbReference type="Proteomes" id="UP000504606">
    <property type="component" value="Unplaced"/>
</dbReference>
<dbReference type="PROSITE" id="PS00099">
    <property type="entry name" value="THIOLASE_3"/>
    <property type="match status" value="1"/>
</dbReference>
<evidence type="ECO:0000256" key="1">
    <source>
        <dbReference type="ARBA" id="ARBA00005189"/>
    </source>
</evidence>
<keyword evidence="3 6" id="KW-0808">Transferase</keyword>
<dbReference type="PANTHER" id="PTHR18919">
    <property type="entry name" value="ACETYL-COA C-ACYLTRANSFERASE"/>
    <property type="match status" value="1"/>
</dbReference>
<dbReference type="AlphaFoldDB" id="A0A9C6TVN5"/>
<dbReference type="GeneID" id="113210204"/>
<reference evidence="10 11" key="1">
    <citation type="submission" date="2025-04" db="UniProtKB">
        <authorList>
            <consortium name="RefSeq"/>
        </authorList>
    </citation>
    <scope>IDENTIFICATION</scope>
    <source>
        <tissue evidence="10 11">Whole organism</tissue>
    </source>
</reference>
<evidence type="ECO:0000256" key="5">
    <source>
        <dbReference type="PIRSR" id="PIRSR000429-1"/>
    </source>
</evidence>
<dbReference type="NCBIfam" id="TIGR01930">
    <property type="entry name" value="AcCoA-C-Actrans"/>
    <property type="match status" value="1"/>
</dbReference>
<keyword evidence="4 6" id="KW-0012">Acyltransferase</keyword>
<sequence length="394" mass="40302">MSDNGVYIVSAVRTPIGSFIGQFAGTPAHELGSVVIREAVARARVAPGDVSEVIMGQALTAGQGQNPARNASISAGLPVSVPAHGVSMLCGSGLKAVASGYQAIRCGDAAVVVVGGQESMTRAPHAALLRTGIKAGEVGLKDTMMHDGLTDVFHDIHMGITVENLCAKCGVTREQSDGEVVESQARVQRAIKAGFFAAEIVPVPVKGRDGQVTLVSDDEFPQKNTTLEGLSKLQPRFKPGGTVTAGNASGINDGAAALVLMSGAEVARRKATVLARIVAHATAGCEPDLMAYGPVPAVEALLKKTGWSREDVDLWELNEAYGGSTVAVNQCLKLDDAKVNVLGGAVALGHPIGASGARVLVTLVHALTRTGGKRGICSLCIGGGMGIAMAVECV</sequence>
<proteinExistence type="inferred from homology"/>
<evidence type="ECO:0000313" key="9">
    <source>
        <dbReference type="Proteomes" id="UP000504606"/>
    </source>
</evidence>
<comment type="similarity">
    <text evidence="2 6">Belongs to the thiolase-like superfamily. Thiolase family.</text>
</comment>
<dbReference type="InterPro" id="IPR020617">
    <property type="entry name" value="Thiolase_C"/>
</dbReference>